<feature type="compositionally biased region" description="Low complexity" evidence="2">
    <location>
        <begin position="291"/>
        <end position="303"/>
    </location>
</feature>
<evidence type="ECO:0000256" key="2">
    <source>
        <dbReference type="SAM" id="MobiDB-lite"/>
    </source>
</evidence>
<name>A0A1E5XNP5_9HYPH</name>
<gene>
    <name evidence="4" type="ORF">VW23_022415</name>
</gene>
<feature type="region of interest" description="Disordered" evidence="2">
    <location>
        <begin position="287"/>
        <end position="320"/>
    </location>
</feature>
<dbReference type="PANTHER" id="PTHR43798">
    <property type="entry name" value="MONOACYLGLYCEROL LIPASE"/>
    <property type="match status" value="1"/>
</dbReference>
<feature type="domain" description="AB hydrolase-1" evidence="3">
    <location>
        <begin position="26"/>
        <end position="256"/>
    </location>
</feature>
<dbReference type="PANTHER" id="PTHR43798:SF31">
    <property type="entry name" value="AB HYDROLASE SUPERFAMILY PROTEIN YCLE"/>
    <property type="match status" value="1"/>
</dbReference>
<evidence type="ECO:0000256" key="1">
    <source>
        <dbReference type="ARBA" id="ARBA00022801"/>
    </source>
</evidence>
<keyword evidence="1" id="KW-0378">Hydrolase</keyword>
<organism evidence="4 5">
    <name type="scientific">Devosia insulae DS-56</name>
    <dbReference type="NCBI Taxonomy" id="1116389"/>
    <lineage>
        <taxon>Bacteria</taxon>
        <taxon>Pseudomonadati</taxon>
        <taxon>Pseudomonadota</taxon>
        <taxon>Alphaproteobacteria</taxon>
        <taxon>Hyphomicrobiales</taxon>
        <taxon>Devosiaceae</taxon>
        <taxon>Devosia</taxon>
    </lineage>
</organism>
<accession>A0A1E5XNP5</accession>
<dbReference type="Proteomes" id="UP000095463">
    <property type="component" value="Unassembled WGS sequence"/>
</dbReference>
<evidence type="ECO:0000259" key="3">
    <source>
        <dbReference type="Pfam" id="PF00561"/>
    </source>
</evidence>
<sequence length="320" mass="34097">MTIYHSTVQTRSASIRLSESDGRGEPLLLLHGSGASRKVFSKQFDSELSERHRLIALDLPGHGASGDAESPADYGIDGLARTVAEVLEHKGIERTLVMGWSLGGHVGIELLARHPGVRGLMIVGAPPVGRGPVAMLRGFQTNLDLLLAAKEQFNEREAQRFYEMCYHGAGDPTFLQSIRRADGRVRVAVSKSLLRGDTADQKLAVEQANVPVAVVNGANEPVARLSYLAGLHYRNLWGNVCHIIPDAGHAPFWDQPERFNELLGSFAADVVAKPVATTPVVAEVTPPPAAAAPAAPTSAPASVRRGSHPGAGAVRSAARW</sequence>
<dbReference type="RefSeq" id="WP_069910550.1">
    <property type="nucleotide sequence ID" value="NZ_LAJE02000222.1"/>
</dbReference>
<protein>
    <recommendedName>
        <fullName evidence="3">AB hydrolase-1 domain-containing protein</fullName>
    </recommendedName>
</protein>
<dbReference type="GO" id="GO:0016787">
    <property type="term" value="F:hydrolase activity"/>
    <property type="evidence" value="ECO:0007669"/>
    <property type="project" value="UniProtKB-KW"/>
</dbReference>
<comment type="caution">
    <text evidence="4">The sequence shown here is derived from an EMBL/GenBank/DDBJ whole genome shotgun (WGS) entry which is preliminary data.</text>
</comment>
<dbReference type="OrthoDB" id="9804723at2"/>
<dbReference type="Gene3D" id="3.40.50.1820">
    <property type="entry name" value="alpha/beta hydrolase"/>
    <property type="match status" value="1"/>
</dbReference>
<evidence type="ECO:0000313" key="4">
    <source>
        <dbReference type="EMBL" id="OEO30205.1"/>
    </source>
</evidence>
<keyword evidence="5" id="KW-1185">Reference proteome</keyword>
<dbReference type="SUPFAM" id="SSF53474">
    <property type="entry name" value="alpha/beta-Hydrolases"/>
    <property type="match status" value="1"/>
</dbReference>
<reference evidence="4 5" key="1">
    <citation type="journal article" date="2015" name="Genome Announc.">
        <title>Genome Assemblies of Three Soil-Associated Devosia species: D. insulae, D. limi, and D. soli.</title>
        <authorList>
            <person name="Hassan Y.I."/>
            <person name="Lepp D."/>
            <person name="Zhou T."/>
        </authorList>
    </citation>
    <scope>NUCLEOTIDE SEQUENCE [LARGE SCALE GENOMIC DNA]</scope>
    <source>
        <strain evidence="4 5">DS-56</strain>
    </source>
</reference>
<dbReference type="Pfam" id="PF00561">
    <property type="entry name" value="Abhydrolase_1"/>
    <property type="match status" value="1"/>
</dbReference>
<proteinExistence type="predicted"/>
<evidence type="ECO:0000313" key="5">
    <source>
        <dbReference type="Proteomes" id="UP000095463"/>
    </source>
</evidence>
<dbReference type="GO" id="GO:0016020">
    <property type="term" value="C:membrane"/>
    <property type="evidence" value="ECO:0007669"/>
    <property type="project" value="TreeGrafter"/>
</dbReference>
<dbReference type="InterPro" id="IPR050266">
    <property type="entry name" value="AB_hydrolase_sf"/>
</dbReference>
<dbReference type="EMBL" id="LAJE02000222">
    <property type="protein sequence ID" value="OEO30205.1"/>
    <property type="molecule type" value="Genomic_DNA"/>
</dbReference>
<dbReference type="InterPro" id="IPR029058">
    <property type="entry name" value="AB_hydrolase_fold"/>
</dbReference>
<dbReference type="AlphaFoldDB" id="A0A1E5XNP5"/>
<dbReference type="InterPro" id="IPR000073">
    <property type="entry name" value="AB_hydrolase_1"/>
</dbReference>